<dbReference type="RefSeq" id="WP_343755951.1">
    <property type="nucleotide sequence ID" value="NZ_BAAACW010000117.1"/>
</dbReference>
<dbReference type="PANTHER" id="PTHR11014:SF63">
    <property type="entry name" value="METALLOPEPTIDASE, PUTATIVE (AFU_ORTHOLOGUE AFUA_6G09600)-RELATED"/>
    <property type="match status" value="1"/>
</dbReference>
<dbReference type="InterPro" id="IPR017439">
    <property type="entry name" value="Amidohydrolase"/>
</dbReference>
<dbReference type="NCBIfam" id="TIGR01891">
    <property type="entry name" value="amidohydrolases"/>
    <property type="match status" value="1"/>
</dbReference>
<dbReference type="InterPro" id="IPR011650">
    <property type="entry name" value="Peptidase_M20_dimer"/>
</dbReference>
<evidence type="ECO:0000313" key="3">
    <source>
        <dbReference type="Proteomes" id="UP001501166"/>
    </source>
</evidence>
<dbReference type="PANTHER" id="PTHR11014">
    <property type="entry name" value="PEPTIDASE M20 FAMILY MEMBER"/>
    <property type="match status" value="1"/>
</dbReference>
<dbReference type="Pfam" id="PF07687">
    <property type="entry name" value="M20_dimer"/>
    <property type="match status" value="1"/>
</dbReference>
<dbReference type="Gene3D" id="3.40.630.10">
    <property type="entry name" value="Zn peptidases"/>
    <property type="match status" value="1"/>
</dbReference>
<dbReference type="InterPro" id="IPR036264">
    <property type="entry name" value="Bact_exopeptidase_dim_dom"/>
</dbReference>
<dbReference type="Pfam" id="PF01546">
    <property type="entry name" value="Peptidase_M20"/>
    <property type="match status" value="1"/>
</dbReference>
<evidence type="ECO:0000313" key="2">
    <source>
        <dbReference type="EMBL" id="GAA0366633.1"/>
    </source>
</evidence>
<dbReference type="EMBL" id="BAAACW010000117">
    <property type="protein sequence ID" value="GAA0366633.1"/>
    <property type="molecule type" value="Genomic_DNA"/>
</dbReference>
<proteinExistence type="predicted"/>
<reference evidence="3" key="1">
    <citation type="journal article" date="2019" name="Int. J. Syst. Evol. Microbiol.">
        <title>The Global Catalogue of Microorganisms (GCM) 10K type strain sequencing project: providing services to taxonomists for standard genome sequencing and annotation.</title>
        <authorList>
            <consortium name="The Broad Institute Genomics Platform"/>
            <consortium name="The Broad Institute Genome Sequencing Center for Infectious Disease"/>
            <person name="Wu L."/>
            <person name="Ma J."/>
        </authorList>
    </citation>
    <scope>NUCLEOTIDE SEQUENCE [LARGE SCALE GENOMIC DNA]</scope>
    <source>
        <strain evidence="3">JCM 12662</strain>
    </source>
</reference>
<sequence>MTFEKWKKELEHTYKETVSWRRHLHQYPEPSFEEKETARYIGEKLRSFGIEDIRTHVGNGYGIVARIKGGQPGPTVALRADFDALRIVEEGEKPFKSQNEGIMHACGHDGHTASLLSVAKVINKFKADLHGDVVLLHQHAEEVLPGGAKSMVEDGALENVDYVFGIHLGATQPLNKVFVTYDYGSANSDTFHLKVQGKGGHGAAPHDTSDALIVGTQIVTALQHIVSRMTDPTQPAVLTFAEFKSGGDAYNIIADTTEIKGTVRTLNEDIQSIIKRKLKAMSSQIAAAFDASIELDYTEGYPSIVNSPEEVERVRQRLTSLFSDEDVLEVEGQMGGEDFSYFVQEKPGAFLRVGAQPPEKEEAYPHHHPQFEIDERALLRSGEVFLGIIAEYLLPETSWNI</sequence>
<accession>A0ABP3HD56</accession>
<comment type="caution">
    <text evidence="2">The sequence shown here is derived from an EMBL/GenBank/DDBJ whole genome shotgun (WGS) entry which is preliminary data.</text>
</comment>
<gene>
    <name evidence="2" type="primary">sndC_2</name>
    <name evidence="2" type="ORF">GCM10008932_18400</name>
</gene>
<dbReference type="Proteomes" id="UP001501166">
    <property type="component" value="Unassembled WGS sequence"/>
</dbReference>
<feature type="domain" description="Peptidase M20 dimerisation" evidence="1">
    <location>
        <begin position="184"/>
        <end position="286"/>
    </location>
</feature>
<dbReference type="InterPro" id="IPR002933">
    <property type="entry name" value="Peptidase_M20"/>
</dbReference>
<organism evidence="2 3">
    <name type="scientific">Alkalibacterium iburiense</name>
    <dbReference type="NCBI Taxonomy" id="290589"/>
    <lineage>
        <taxon>Bacteria</taxon>
        <taxon>Bacillati</taxon>
        <taxon>Bacillota</taxon>
        <taxon>Bacilli</taxon>
        <taxon>Lactobacillales</taxon>
        <taxon>Carnobacteriaceae</taxon>
        <taxon>Alkalibacterium</taxon>
    </lineage>
</organism>
<dbReference type="Gene3D" id="3.30.70.360">
    <property type="match status" value="1"/>
</dbReference>
<dbReference type="SUPFAM" id="SSF53187">
    <property type="entry name" value="Zn-dependent exopeptidases"/>
    <property type="match status" value="1"/>
</dbReference>
<name>A0ABP3HD56_9LACT</name>
<keyword evidence="3" id="KW-1185">Reference proteome</keyword>
<protein>
    <submittedName>
        <fullName evidence="2">N-acetyl amino acid acetylase SndC</fullName>
    </submittedName>
</protein>
<dbReference type="PIRSF" id="PIRSF005962">
    <property type="entry name" value="Pept_M20D_amidohydro"/>
    <property type="match status" value="1"/>
</dbReference>
<dbReference type="SUPFAM" id="SSF55031">
    <property type="entry name" value="Bacterial exopeptidase dimerisation domain"/>
    <property type="match status" value="1"/>
</dbReference>
<evidence type="ECO:0000259" key="1">
    <source>
        <dbReference type="Pfam" id="PF07687"/>
    </source>
</evidence>